<accession>X1LXM7</accession>
<dbReference type="InterPro" id="IPR036388">
    <property type="entry name" value="WH-like_DNA-bd_sf"/>
</dbReference>
<evidence type="ECO:0000313" key="6">
    <source>
        <dbReference type="EMBL" id="GAH98883.1"/>
    </source>
</evidence>
<evidence type="ECO:0000256" key="5">
    <source>
        <dbReference type="SAM" id="MobiDB-lite"/>
    </source>
</evidence>
<gene>
    <name evidence="6" type="ORF">S06H3_01793</name>
</gene>
<feature type="compositionally biased region" description="Basic and acidic residues" evidence="5">
    <location>
        <begin position="75"/>
        <end position="103"/>
    </location>
</feature>
<feature type="non-terminal residue" evidence="6">
    <location>
        <position position="1"/>
    </location>
</feature>
<evidence type="ECO:0000256" key="4">
    <source>
        <dbReference type="ARBA" id="ARBA00023306"/>
    </source>
</evidence>
<dbReference type="PANTHER" id="PTHR34298">
    <property type="entry name" value="SEGREGATION AND CONDENSATION PROTEIN B"/>
    <property type="match status" value="1"/>
</dbReference>
<sequence>RPEIEKLRGVDSTCVLDTLLEKGLIKTSGRLPVPGRPIKYATTKEFLRYFGIKDISDLPREEDFGERATGSIIEEITREPDDESIKGKPEELNKETGEDKKDEAIDEITDNIIADEQS</sequence>
<feature type="region of interest" description="Disordered" evidence="5">
    <location>
        <begin position="60"/>
        <end position="118"/>
    </location>
</feature>
<keyword evidence="3" id="KW-0159">Chromosome partition</keyword>
<dbReference type="Pfam" id="PF04079">
    <property type="entry name" value="SMC_ScpB"/>
    <property type="match status" value="1"/>
</dbReference>
<dbReference type="AlphaFoldDB" id="X1LXM7"/>
<dbReference type="InterPro" id="IPR036390">
    <property type="entry name" value="WH_DNA-bd_sf"/>
</dbReference>
<name>X1LXM7_9ZZZZ</name>
<evidence type="ECO:0008006" key="7">
    <source>
        <dbReference type="Google" id="ProtNLM"/>
    </source>
</evidence>
<organism evidence="6">
    <name type="scientific">marine sediment metagenome</name>
    <dbReference type="NCBI Taxonomy" id="412755"/>
    <lineage>
        <taxon>unclassified sequences</taxon>
        <taxon>metagenomes</taxon>
        <taxon>ecological metagenomes</taxon>
    </lineage>
</organism>
<dbReference type="Gene3D" id="1.10.10.10">
    <property type="entry name" value="Winged helix-like DNA-binding domain superfamily/Winged helix DNA-binding domain"/>
    <property type="match status" value="1"/>
</dbReference>
<comment type="caution">
    <text evidence="6">The sequence shown here is derived from an EMBL/GenBank/DDBJ whole genome shotgun (WGS) entry which is preliminary data.</text>
</comment>
<reference evidence="6" key="1">
    <citation type="journal article" date="2014" name="Front. Microbiol.">
        <title>High frequency of phylogenetically diverse reductive dehalogenase-homologous genes in deep subseafloor sedimentary metagenomes.</title>
        <authorList>
            <person name="Kawai M."/>
            <person name="Futagami T."/>
            <person name="Toyoda A."/>
            <person name="Takaki Y."/>
            <person name="Nishi S."/>
            <person name="Hori S."/>
            <person name="Arai W."/>
            <person name="Tsubouchi T."/>
            <person name="Morono Y."/>
            <person name="Uchiyama I."/>
            <person name="Ito T."/>
            <person name="Fujiyama A."/>
            <person name="Inagaki F."/>
            <person name="Takami H."/>
        </authorList>
    </citation>
    <scope>NUCLEOTIDE SEQUENCE</scope>
    <source>
        <strain evidence="6">Expedition CK06-06</strain>
    </source>
</reference>
<dbReference type="SUPFAM" id="SSF46785">
    <property type="entry name" value="Winged helix' DNA-binding domain"/>
    <property type="match status" value="1"/>
</dbReference>
<evidence type="ECO:0000256" key="1">
    <source>
        <dbReference type="ARBA" id="ARBA00022490"/>
    </source>
</evidence>
<proteinExistence type="predicted"/>
<dbReference type="EMBL" id="BARV01000474">
    <property type="protein sequence ID" value="GAH98883.1"/>
    <property type="molecule type" value="Genomic_DNA"/>
</dbReference>
<dbReference type="InterPro" id="IPR005234">
    <property type="entry name" value="ScpB_csome_segregation"/>
</dbReference>
<evidence type="ECO:0000256" key="3">
    <source>
        <dbReference type="ARBA" id="ARBA00022829"/>
    </source>
</evidence>
<keyword evidence="2" id="KW-0132">Cell division</keyword>
<dbReference type="GO" id="GO:0051304">
    <property type="term" value="P:chromosome separation"/>
    <property type="evidence" value="ECO:0007669"/>
    <property type="project" value="InterPro"/>
</dbReference>
<keyword evidence="4" id="KW-0131">Cell cycle</keyword>
<evidence type="ECO:0000256" key="2">
    <source>
        <dbReference type="ARBA" id="ARBA00022618"/>
    </source>
</evidence>
<dbReference type="GO" id="GO:0051301">
    <property type="term" value="P:cell division"/>
    <property type="evidence" value="ECO:0007669"/>
    <property type="project" value="UniProtKB-KW"/>
</dbReference>
<protein>
    <recommendedName>
        <fullName evidence="7">SMC-Scp complex subunit ScpB</fullName>
    </recommendedName>
</protein>
<dbReference type="PANTHER" id="PTHR34298:SF2">
    <property type="entry name" value="SEGREGATION AND CONDENSATION PROTEIN B"/>
    <property type="match status" value="1"/>
</dbReference>
<keyword evidence="1" id="KW-0963">Cytoplasm</keyword>